<comment type="caution">
    <text evidence="3">The sequence shown here is derived from an EMBL/GenBank/DDBJ whole genome shotgun (WGS) entry which is preliminary data.</text>
</comment>
<feature type="domain" description="DUF243" evidence="2">
    <location>
        <begin position="185"/>
        <end position="284"/>
    </location>
</feature>
<evidence type="ECO:0000259" key="2">
    <source>
        <dbReference type="SMART" id="SM00690"/>
    </source>
</evidence>
<dbReference type="Pfam" id="PF03103">
    <property type="entry name" value="DUF243"/>
    <property type="match status" value="1"/>
</dbReference>
<dbReference type="PANTHER" id="PTHR31927">
    <property type="entry name" value="FI07246P-RELATED-RELATED"/>
    <property type="match status" value="1"/>
</dbReference>
<keyword evidence="4" id="KW-1185">Reference proteome</keyword>
<evidence type="ECO:0000256" key="1">
    <source>
        <dbReference type="SAM" id="MobiDB-lite"/>
    </source>
</evidence>
<evidence type="ECO:0000313" key="3">
    <source>
        <dbReference type="EMBL" id="CAL8127264.1"/>
    </source>
</evidence>
<dbReference type="EMBL" id="CAXLJM020000072">
    <property type="protein sequence ID" value="CAL8127264.1"/>
    <property type="molecule type" value="Genomic_DNA"/>
</dbReference>
<accession>A0ABP1RDX8</accession>
<proteinExistence type="predicted"/>
<protein>
    <recommendedName>
        <fullName evidence="2">DUF243 domain-containing protein</fullName>
    </recommendedName>
</protein>
<dbReference type="PANTHER" id="PTHR31927:SF16">
    <property type="entry name" value="LP07342P"/>
    <property type="match status" value="1"/>
</dbReference>
<reference evidence="3 4" key="1">
    <citation type="submission" date="2024-08" db="EMBL/GenBank/DDBJ databases">
        <authorList>
            <person name="Cucini C."/>
            <person name="Frati F."/>
        </authorList>
    </citation>
    <scope>NUCLEOTIDE SEQUENCE [LARGE SCALE GENOMIC DNA]</scope>
</reference>
<sequence length="340" mass="32208">MQKIIILLTYFYHNHSICITLHFLFNLMEMCCTCIVALLLQECTGFSREKYIFFRLSKFESDSPKILASVFAAASAGIAGFGAGGGGAGGGIFSGGGIGGSSGGYSGGGGNGGYSGGGGSGGNGGYSGGGGGSNGGYSGGGGNGGFSGGGGGIGGFGGGISNGGGSFGGGDGGFGGGGGGNGGGGQIRKFVSVHVGPEEPQFTQTKVIRAGGAPDKHVNIIFVKAPSASSQQNTEVILPEAPQQKTLVYVLVKKQESSNNVRVRGPAPTRPSKPEVYFIRYKNDGAGGIGGGAGGGNGGGGGFGGDLGGGGGGGAGGGGAYGAPAPGGGGIGGGPSGGYN</sequence>
<dbReference type="InterPro" id="IPR004145">
    <property type="entry name" value="DUF243"/>
</dbReference>
<organism evidence="3 4">
    <name type="scientific">Orchesella dallaii</name>
    <dbReference type="NCBI Taxonomy" id="48710"/>
    <lineage>
        <taxon>Eukaryota</taxon>
        <taxon>Metazoa</taxon>
        <taxon>Ecdysozoa</taxon>
        <taxon>Arthropoda</taxon>
        <taxon>Hexapoda</taxon>
        <taxon>Collembola</taxon>
        <taxon>Entomobryomorpha</taxon>
        <taxon>Entomobryoidea</taxon>
        <taxon>Orchesellidae</taxon>
        <taxon>Orchesellinae</taxon>
        <taxon>Orchesella</taxon>
    </lineage>
</organism>
<evidence type="ECO:0000313" key="4">
    <source>
        <dbReference type="Proteomes" id="UP001642540"/>
    </source>
</evidence>
<feature type="region of interest" description="Disordered" evidence="1">
    <location>
        <begin position="309"/>
        <end position="340"/>
    </location>
</feature>
<dbReference type="Proteomes" id="UP001642540">
    <property type="component" value="Unassembled WGS sequence"/>
</dbReference>
<dbReference type="SMART" id="SM00690">
    <property type="entry name" value="DM5"/>
    <property type="match status" value="1"/>
</dbReference>
<gene>
    <name evidence="3" type="ORF">ODALV1_LOCUS21755</name>
</gene>
<name>A0ABP1RDX8_9HEXA</name>